<comment type="caution">
    <text evidence="1">The sequence shown here is derived from an EMBL/GenBank/DDBJ whole genome shotgun (WGS) entry which is preliminary data.</text>
</comment>
<organism evidence="1 2">
    <name type="scientific">Bacteroides fragilis str. 3976T8</name>
    <dbReference type="NCBI Taxonomy" id="1339314"/>
    <lineage>
        <taxon>Bacteria</taxon>
        <taxon>Pseudomonadati</taxon>
        <taxon>Bacteroidota</taxon>
        <taxon>Bacteroidia</taxon>
        <taxon>Bacteroidales</taxon>
        <taxon>Bacteroidaceae</taxon>
        <taxon>Bacteroides</taxon>
    </lineage>
</organism>
<keyword evidence="1" id="KW-0378">Hydrolase</keyword>
<dbReference type="RefSeq" id="WP_004289500.1">
    <property type="nucleotide sequence ID" value="NZ_JGDS01000006.1"/>
</dbReference>
<name>A0A016CWV6_BACFG</name>
<gene>
    <name evidence="1" type="ORF">M123_4673</name>
</gene>
<dbReference type="GeneID" id="99669012"/>
<reference evidence="1 2" key="1">
    <citation type="submission" date="2014-02" db="EMBL/GenBank/DDBJ databases">
        <authorList>
            <person name="Sears C."/>
            <person name="Carroll K."/>
            <person name="Sack B.R."/>
            <person name="Qadri F."/>
            <person name="Myers L.L."/>
            <person name="Chung G.-T."/>
            <person name="Escheverria P."/>
            <person name="Fraser C.M."/>
            <person name="Sadzewicz L."/>
            <person name="Shefchek K.A."/>
            <person name="Tallon L."/>
            <person name="Das S.P."/>
            <person name="Daugherty S."/>
            <person name="Mongodin E.F."/>
        </authorList>
    </citation>
    <scope>NUCLEOTIDE SEQUENCE [LARGE SCALE GENOMIC DNA]</scope>
    <source>
        <strain evidence="1 2">3976T8</strain>
    </source>
</reference>
<accession>A0A016CWV6</accession>
<dbReference type="GO" id="GO:0016787">
    <property type="term" value="F:hydrolase activity"/>
    <property type="evidence" value="ECO:0007669"/>
    <property type="project" value="UniProtKB-KW"/>
</dbReference>
<sequence>MAWLAVNKDGTEWIMPGKPVRGWCGHWEYSEKVYVESEQGYVSIEIELPKGSVYKLLGKELTWDDEPVELQTETEKR</sequence>
<dbReference type="PATRIC" id="fig|1339314.3.peg.9"/>
<protein>
    <submittedName>
        <fullName evidence="1">Putative fructan hydrolase exo-beta-D-fructosidase</fullName>
    </submittedName>
</protein>
<dbReference type="Proteomes" id="UP000020938">
    <property type="component" value="Unassembled WGS sequence"/>
</dbReference>
<dbReference type="AlphaFoldDB" id="A0A016CWV6"/>
<dbReference type="EMBL" id="JGDS01000006">
    <property type="protein sequence ID" value="EXZ75814.1"/>
    <property type="molecule type" value="Genomic_DNA"/>
</dbReference>
<proteinExistence type="predicted"/>
<evidence type="ECO:0000313" key="1">
    <source>
        <dbReference type="EMBL" id="EXZ75814.1"/>
    </source>
</evidence>
<evidence type="ECO:0000313" key="2">
    <source>
        <dbReference type="Proteomes" id="UP000020938"/>
    </source>
</evidence>